<evidence type="ECO:0000256" key="9">
    <source>
        <dbReference type="ARBA" id="ARBA00023211"/>
    </source>
</evidence>
<dbReference type="InterPro" id="IPR017945">
    <property type="entry name" value="DHBP_synth_RibB-like_a/b_dom"/>
</dbReference>
<dbReference type="AlphaFoldDB" id="A0A9E9LD02"/>
<organism evidence="14">
    <name type="scientific">Oxalobacter aliiformigenes</name>
    <dbReference type="NCBI Taxonomy" id="2946593"/>
    <lineage>
        <taxon>Bacteria</taxon>
        <taxon>Pseudomonadati</taxon>
        <taxon>Pseudomonadota</taxon>
        <taxon>Betaproteobacteria</taxon>
        <taxon>Burkholderiales</taxon>
        <taxon>Oxalobacteraceae</taxon>
        <taxon>Oxalobacter</taxon>
    </lineage>
</organism>
<keyword evidence="9 12" id="KW-0464">Manganese</keyword>
<evidence type="ECO:0000256" key="10">
    <source>
        <dbReference type="ARBA" id="ARBA00023239"/>
    </source>
</evidence>
<dbReference type="Gene3D" id="3.90.870.10">
    <property type="entry name" value="DHBP synthase"/>
    <property type="match status" value="1"/>
</dbReference>
<feature type="binding site" evidence="12">
    <location>
        <position position="154"/>
    </location>
    <ligand>
        <name>Mg(2+)</name>
        <dbReference type="ChEBI" id="CHEBI:18420"/>
        <label>2</label>
    </ligand>
</feature>
<gene>
    <name evidence="12 14" type="primary">ribB</name>
    <name evidence="14" type="ORF">NB646_06235</name>
</gene>
<protein>
    <recommendedName>
        <fullName evidence="5 12">3,4-dihydroxy-2-butanone 4-phosphate synthase</fullName>
        <shortName evidence="12 13">DHBP synthase</shortName>
        <ecNumber evidence="4 12">4.1.99.12</ecNumber>
    </recommendedName>
</protein>
<feature type="binding site" evidence="12">
    <location>
        <begin position="38"/>
        <end position="39"/>
    </location>
    <ligand>
        <name>D-ribulose 5-phosphate</name>
        <dbReference type="ChEBI" id="CHEBI:58121"/>
    </ligand>
</feature>
<proteinExistence type="inferred from homology"/>
<dbReference type="HAMAP" id="MF_00180">
    <property type="entry name" value="RibB"/>
    <property type="match status" value="1"/>
</dbReference>
<dbReference type="EMBL" id="CP098251">
    <property type="protein sequence ID" value="WAV90469.1"/>
    <property type="molecule type" value="Genomic_DNA"/>
</dbReference>
<dbReference type="GO" id="GO:0000287">
    <property type="term" value="F:magnesium ion binding"/>
    <property type="evidence" value="ECO:0007669"/>
    <property type="project" value="UniProtKB-UniRule"/>
</dbReference>
<dbReference type="RefSeq" id="WP_269315535.1">
    <property type="nucleotide sequence ID" value="NZ_CP098251.1"/>
</dbReference>
<feature type="site" description="Essential for catalytic activity" evidence="12">
    <location>
        <position position="175"/>
    </location>
</feature>
<feature type="binding site" evidence="12">
    <location>
        <position position="43"/>
    </location>
    <ligand>
        <name>D-ribulose 5-phosphate</name>
        <dbReference type="ChEBI" id="CHEBI:58121"/>
    </ligand>
</feature>
<dbReference type="PANTHER" id="PTHR21327">
    <property type="entry name" value="GTP CYCLOHYDROLASE II-RELATED"/>
    <property type="match status" value="1"/>
</dbReference>
<evidence type="ECO:0000256" key="2">
    <source>
        <dbReference type="ARBA" id="ARBA00004904"/>
    </source>
</evidence>
<keyword evidence="10 12" id="KW-0456">Lyase</keyword>
<evidence type="ECO:0000256" key="12">
    <source>
        <dbReference type="HAMAP-Rule" id="MF_00180"/>
    </source>
</evidence>
<keyword evidence="8 12" id="KW-0460">Magnesium</keyword>
<comment type="subunit">
    <text evidence="3 12 13">Homodimer.</text>
</comment>
<keyword evidence="6 12" id="KW-0686">Riboflavin biosynthesis</keyword>
<evidence type="ECO:0000256" key="7">
    <source>
        <dbReference type="ARBA" id="ARBA00022723"/>
    </source>
</evidence>
<dbReference type="Proteomes" id="UP001164819">
    <property type="component" value="Chromosome"/>
</dbReference>
<comment type="catalytic activity">
    <reaction evidence="12 13">
        <text>D-ribulose 5-phosphate = (2S)-2-hydroxy-3-oxobutyl phosphate + formate + H(+)</text>
        <dbReference type="Rhea" id="RHEA:18457"/>
        <dbReference type="ChEBI" id="CHEBI:15378"/>
        <dbReference type="ChEBI" id="CHEBI:15740"/>
        <dbReference type="ChEBI" id="CHEBI:58121"/>
        <dbReference type="ChEBI" id="CHEBI:58830"/>
        <dbReference type="EC" id="4.1.99.12"/>
    </reaction>
</comment>
<evidence type="ECO:0000256" key="4">
    <source>
        <dbReference type="ARBA" id="ARBA00012153"/>
    </source>
</evidence>
<comment type="similarity">
    <text evidence="11 12 13">Belongs to the DHBP synthase family.</text>
</comment>
<evidence type="ECO:0000256" key="6">
    <source>
        <dbReference type="ARBA" id="ARBA00022619"/>
    </source>
</evidence>
<comment type="pathway">
    <text evidence="2 12 13">Cofactor biosynthesis; riboflavin biosynthesis; 2-hydroxy-3-oxobutyl phosphate from D-ribulose 5-phosphate: step 1/1.</text>
</comment>
<evidence type="ECO:0000256" key="1">
    <source>
        <dbReference type="ARBA" id="ARBA00002284"/>
    </source>
</evidence>
<comment type="function">
    <text evidence="1 12 13">Catalyzes the conversion of D-ribulose 5-phosphate to formate and 3,4-dihydroxy-2-butanone 4-phosphate.</text>
</comment>
<dbReference type="GO" id="GO:0005829">
    <property type="term" value="C:cytosol"/>
    <property type="evidence" value="ECO:0007669"/>
    <property type="project" value="TreeGrafter"/>
</dbReference>
<dbReference type="GO" id="GO:0009231">
    <property type="term" value="P:riboflavin biosynthetic process"/>
    <property type="evidence" value="ECO:0007669"/>
    <property type="project" value="UniProtKB-UniRule"/>
</dbReference>
<evidence type="ECO:0000256" key="11">
    <source>
        <dbReference type="ARBA" id="ARBA00060730"/>
    </source>
</evidence>
<dbReference type="SUPFAM" id="SSF55821">
    <property type="entry name" value="YrdC/RibB"/>
    <property type="match status" value="1"/>
</dbReference>
<dbReference type="PANTHER" id="PTHR21327:SF38">
    <property type="entry name" value="3,4-DIHYDROXY-2-BUTANONE 4-PHOSPHATE SYNTHASE"/>
    <property type="match status" value="1"/>
</dbReference>
<accession>A0A9E9LD02</accession>
<comment type="cofactor">
    <cofactor evidence="12 13">
        <name>Mg(2+)</name>
        <dbReference type="ChEBI" id="CHEBI:18420"/>
    </cofactor>
    <cofactor evidence="12 13">
        <name>Mn(2+)</name>
        <dbReference type="ChEBI" id="CHEBI:29035"/>
    </cofactor>
    <text evidence="12 13">Binds 2 divalent metal cations per subunit. Magnesium or manganese.</text>
</comment>
<keyword evidence="7 12" id="KW-0479">Metal-binding</keyword>
<feature type="binding site" evidence="12">
    <location>
        <position position="39"/>
    </location>
    <ligand>
        <name>Mg(2+)</name>
        <dbReference type="ChEBI" id="CHEBI:18420"/>
        <label>2</label>
    </ligand>
</feature>
<feature type="binding site" evidence="12">
    <location>
        <position position="39"/>
    </location>
    <ligand>
        <name>Mg(2+)</name>
        <dbReference type="ChEBI" id="CHEBI:18420"/>
        <label>1</label>
    </ligand>
</feature>
<dbReference type="FunFam" id="3.90.870.10:FF:000002">
    <property type="entry name" value="3,4-dihydroxy-2-butanone 4-phosphate synthase"/>
    <property type="match status" value="1"/>
</dbReference>
<dbReference type="EC" id="4.1.99.12" evidence="4 12"/>
<reference evidence="14" key="1">
    <citation type="journal article" date="2022" name="Front. Microbiol.">
        <title>New perspectives on an old grouping: The genomic and phenotypic variability of Oxalobacter formigenes and the implications for calcium oxalate stone prevention.</title>
        <authorList>
            <person name="Chmiel J.A."/>
            <person name="Carr C."/>
            <person name="Stuivenberg G.A."/>
            <person name="Venema R."/>
            <person name="Chanyi R.M."/>
            <person name="Al K.F."/>
            <person name="Giguere D."/>
            <person name="Say H."/>
            <person name="Akouris P.P."/>
            <person name="Dominguez Romero S.A."/>
            <person name="Kwong A."/>
            <person name="Tai V."/>
            <person name="Koval S.F."/>
            <person name="Razvi H."/>
            <person name="Bjazevic J."/>
            <person name="Burton J.P."/>
        </authorList>
    </citation>
    <scope>NUCLEOTIDE SEQUENCE</scope>
    <source>
        <strain evidence="14">OxK</strain>
    </source>
</reference>
<evidence type="ECO:0000256" key="13">
    <source>
        <dbReference type="RuleBase" id="RU003843"/>
    </source>
</evidence>
<name>A0A9E9LD02_9BURK</name>
<feature type="binding site" evidence="12">
    <location>
        <begin position="151"/>
        <end position="155"/>
    </location>
    <ligand>
        <name>D-ribulose 5-phosphate</name>
        <dbReference type="ChEBI" id="CHEBI:58121"/>
    </ligand>
</feature>
<feature type="site" description="Essential for catalytic activity" evidence="12">
    <location>
        <position position="137"/>
    </location>
</feature>
<sequence length="226" mass="24647">MTDKHENETATGYERRMAEAFAALANGKGVLLVDDENRENEGDLVFCAARMTVSQMALMIRECSGIVCLCMEQDAADRLALAPMVAENTSRYQTAFTVSIEAADGVTTGVSAADRMTTIRAAISPWATPADLNRPGHVFPLVAQENGVFARQGHTEGSVDLVKLANLPPFAVLCELTNEDGTMARMPEIEVFSRRHGFPVVSIADIVAWRFAREKRERQSMPVLAA</sequence>
<evidence type="ECO:0000256" key="8">
    <source>
        <dbReference type="ARBA" id="ARBA00022842"/>
    </source>
</evidence>
<dbReference type="NCBIfam" id="TIGR00506">
    <property type="entry name" value="ribB"/>
    <property type="match status" value="1"/>
</dbReference>
<dbReference type="Pfam" id="PF00926">
    <property type="entry name" value="DHBP_synthase"/>
    <property type="match status" value="1"/>
</dbReference>
<dbReference type="InterPro" id="IPR000422">
    <property type="entry name" value="DHBP_synthase_RibB"/>
</dbReference>
<evidence type="ECO:0000256" key="3">
    <source>
        <dbReference type="ARBA" id="ARBA00011738"/>
    </source>
</evidence>
<dbReference type="GO" id="GO:0008686">
    <property type="term" value="F:3,4-dihydroxy-2-butanone-4-phosphate synthase activity"/>
    <property type="evidence" value="ECO:0007669"/>
    <property type="project" value="UniProtKB-UniRule"/>
</dbReference>
<evidence type="ECO:0000256" key="5">
    <source>
        <dbReference type="ARBA" id="ARBA00018836"/>
    </source>
</evidence>
<dbReference type="GO" id="GO:0030145">
    <property type="term" value="F:manganese ion binding"/>
    <property type="evidence" value="ECO:0007669"/>
    <property type="project" value="UniProtKB-UniRule"/>
</dbReference>
<evidence type="ECO:0000313" key="14">
    <source>
        <dbReference type="EMBL" id="WAV90469.1"/>
    </source>
</evidence>